<dbReference type="Proteomes" id="UP000095280">
    <property type="component" value="Unplaced"/>
</dbReference>
<evidence type="ECO:0000313" key="2">
    <source>
        <dbReference type="Proteomes" id="UP000095280"/>
    </source>
</evidence>
<accession>A0A1I8HF08</accession>
<name>A0A1I8HF08_9PLAT</name>
<protein>
    <submittedName>
        <fullName evidence="3">Rad60-SLD domain-containing protein</fullName>
    </submittedName>
</protein>
<dbReference type="WBParaSite" id="maker-uti_cns_0005803-snap-gene-0.3-mRNA-1">
    <property type="protein sequence ID" value="maker-uti_cns_0005803-snap-gene-0.3-mRNA-1"/>
    <property type="gene ID" value="maker-uti_cns_0005803-snap-gene-0.3"/>
</dbReference>
<sequence>AIKTIAKRLDRAGSPAYSMSSFGVEDKYGGLFGSDDDDILNEQELRSVEASPQRSPRFESPTGSVEPLRKAAKSEVVADVFERFRLRDGLLARKLENIAVEDSTVFFSSDGAAPRSEIMPVWSSLLTDLTLKHLSAALAMKAEKAAADRFRLSFRGESHITDEGIRWLCETLKGGDANRAKTLTVDADIRQCPGLTANSVHLLLNTFGSKSTVRSDLLSGIPDSPAELQPDLSAALSVSSLLFLTPPDLQYSPLRTVKECRLRPAVRGTAADSQFMEAGGLLKVAAVELCLS</sequence>
<evidence type="ECO:0000313" key="3">
    <source>
        <dbReference type="WBParaSite" id="maker-uti_cns_0005803-snap-gene-0.3-mRNA-1"/>
    </source>
</evidence>
<reference evidence="3" key="1">
    <citation type="submission" date="2016-11" db="UniProtKB">
        <authorList>
            <consortium name="WormBaseParasite"/>
        </authorList>
    </citation>
    <scope>IDENTIFICATION</scope>
</reference>
<evidence type="ECO:0000256" key="1">
    <source>
        <dbReference type="SAM" id="MobiDB-lite"/>
    </source>
</evidence>
<organism evidence="2 3">
    <name type="scientific">Macrostomum lignano</name>
    <dbReference type="NCBI Taxonomy" id="282301"/>
    <lineage>
        <taxon>Eukaryota</taxon>
        <taxon>Metazoa</taxon>
        <taxon>Spiralia</taxon>
        <taxon>Lophotrochozoa</taxon>
        <taxon>Platyhelminthes</taxon>
        <taxon>Rhabditophora</taxon>
        <taxon>Macrostomorpha</taxon>
        <taxon>Macrostomida</taxon>
        <taxon>Macrostomidae</taxon>
        <taxon>Macrostomum</taxon>
    </lineage>
</organism>
<dbReference type="AlphaFoldDB" id="A0A1I8HF08"/>
<feature type="region of interest" description="Disordered" evidence="1">
    <location>
        <begin position="44"/>
        <end position="66"/>
    </location>
</feature>
<proteinExistence type="predicted"/>
<keyword evidence="2" id="KW-1185">Reference proteome</keyword>